<dbReference type="PANTHER" id="PTHR40469">
    <property type="entry name" value="SECRETED GLYCOSYL HYDROLASE"/>
    <property type="match status" value="1"/>
</dbReference>
<dbReference type="Proteomes" id="UP000187735">
    <property type="component" value="Chromosome"/>
</dbReference>
<evidence type="ECO:0000313" key="3">
    <source>
        <dbReference type="EMBL" id="APZ95015.1"/>
    </source>
</evidence>
<feature type="chain" id="PRO_5012230520" evidence="1">
    <location>
        <begin position="21"/>
        <end position="392"/>
    </location>
</feature>
<dbReference type="SUPFAM" id="SSF52317">
    <property type="entry name" value="Class I glutamine amidotransferase-like"/>
    <property type="match status" value="1"/>
</dbReference>
<dbReference type="SUPFAM" id="SSF52821">
    <property type="entry name" value="Rhodanese/Cell cycle control phosphatase"/>
    <property type="match status" value="1"/>
</dbReference>
<dbReference type="OrthoDB" id="9785923at2"/>
<evidence type="ECO:0000313" key="4">
    <source>
        <dbReference type="Proteomes" id="UP000187735"/>
    </source>
</evidence>
<proteinExistence type="predicted"/>
<feature type="signal peptide" evidence="1">
    <location>
        <begin position="1"/>
        <end position="20"/>
    </location>
</feature>
<protein>
    <submittedName>
        <fullName evidence="3">Molybdopterin biosynthesis protein</fullName>
    </submittedName>
</protein>
<organism evidence="3 4">
    <name type="scientific">Fuerstiella marisgermanici</name>
    <dbReference type="NCBI Taxonomy" id="1891926"/>
    <lineage>
        <taxon>Bacteria</taxon>
        <taxon>Pseudomonadati</taxon>
        <taxon>Planctomycetota</taxon>
        <taxon>Planctomycetia</taxon>
        <taxon>Planctomycetales</taxon>
        <taxon>Planctomycetaceae</taxon>
        <taxon>Fuerstiella</taxon>
    </lineage>
</organism>
<dbReference type="EMBL" id="CP017641">
    <property type="protein sequence ID" value="APZ95015.1"/>
    <property type="molecule type" value="Genomic_DNA"/>
</dbReference>
<dbReference type="AlphaFoldDB" id="A0A1P8WLS2"/>
<name>A0A1P8WLS2_9PLAN</name>
<sequence length="392" mass="43940" precursor="true">MFRKLLTCSLLLALSATSFAAEKSRILMLTQSVGYKHGSVTRQEQNLSPSEIAMVQLGQKTELFTVDCTQDAESDFTKENLQKYDVVMFYTTGKLPIAEADLDYFLNTWLKQKGHGFIGVHSATDTYKDYEPYWDMVGGSFVSHPWTAGNTVTISVHEPEHPTMKPFGKEFEVRDEIYKYKNWQPEKVRVLMSLNMEKCEPAEPNHVPVAWVKSYGDGKVYVNNLGHNPSTWADQRFLDSLTAAVKWIRGDVEGKSAPNPDVSKAQEKAAKAAVKVPATTFTEHGHTTDELDVVKSHVDKKRAVLLDVREQDEWDEGHLEDARLVPLSAFKSGTLTAELKKHLPKDKPIYLHCAAGGRVLMVAEILQGKGYDVRPLRAGYSKLLSAGFEQAM</sequence>
<dbReference type="Pfam" id="PF00581">
    <property type="entry name" value="Rhodanese"/>
    <property type="match status" value="1"/>
</dbReference>
<dbReference type="InterPro" id="IPR036873">
    <property type="entry name" value="Rhodanese-like_dom_sf"/>
</dbReference>
<evidence type="ECO:0000256" key="1">
    <source>
        <dbReference type="SAM" id="SignalP"/>
    </source>
</evidence>
<dbReference type="InterPro" id="IPR029062">
    <property type="entry name" value="Class_I_gatase-like"/>
</dbReference>
<keyword evidence="1" id="KW-0732">Signal</keyword>
<dbReference type="InterPro" id="IPR029010">
    <property type="entry name" value="ThuA-like"/>
</dbReference>
<dbReference type="KEGG" id="fmr:Fuma_04667"/>
<dbReference type="PANTHER" id="PTHR40469:SF2">
    <property type="entry name" value="GALACTOSE-BINDING DOMAIN-LIKE SUPERFAMILY PROTEIN"/>
    <property type="match status" value="1"/>
</dbReference>
<feature type="domain" description="Rhodanese" evidence="2">
    <location>
        <begin position="299"/>
        <end position="392"/>
    </location>
</feature>
<dbReference type="Gene3D" id="3.40.250.10">
    <property type="entry name" value="Rhodanese-like domain"/>
    <property type="match status" value="1"/>
</dbReference>
<dbReference type="SMART" id="SM00450">
    <property type="entry name" value="RHOD"/>
    <property type="match status" value="1"/>
</dbReference>
<evidence type="ECO:0000259" key="2">
    <source>
        <dbReference type="PROSITE" id="PS50206"/>
    </source>
</evidence>
<dbReference type="CDD" id="cd00158">
    <property type="entry name" value="RHOD"/>
    <property type="match status" value="1"/>
</dbReference>
<keyword evidence="4" id="KW-1185">Reference proteome</keyword>
<dbReference type="RefSeq" id="WP_145944329.1">
    <property type="nucleotide sequence ID" value="NZ_CP017641.1"/>
</dbReference>
<dbReference type="Gene3D" id="3.40.50.880">
    <property type="match status" value="1"/>
</dbReference>
<gene>
    <name evidence="3" type="ORF">Fuma_04667</name>
</gene>
<accession>A0A1P8WLS2</accession>
<dbReference type="Pfam" id="PF06283">
    <property type="entry name" value="ThuA"/>
    <property type="match status" value="1"/>
</dbReference>
<reference evidence="3 4" key="1">
    <citation type="journal article" date="2016" name="Front. Microbiol.">
        <title>Fuerstia marisgermanicae gen. nov., sp. nov., an Unusual Member of the Phylum Planctomycetes from the German Wadden Sea.</title>
        <authorList>
            <person name="Kohn T."/>
            <person name="Heuer A."/>
            <person name="Jogler M."/>
            <person name="Vollmers J."/>
            <person name="Boedeker C."/>
            <person name="Bunk B."/>
            <person name="Rast P."/>
            <person name="Borchert D."/>
            <person name="Glockner I."/>
            <person name="Freese H.M."/>
            <person name="Klenk H.P."/>
            <person name="Overmann J."/>
            <person name="Kaster A.K."/>
            <person name="Rohde M."/>
            <person name="Wiegand S."/>
            <person name="Jogler C."/>
        </authorList>
    </citation>
    <scope>NUCLEOTIDE SEQUENCE [LARGE SCALE GENOMIC DNA]</scope>
    <source>
        <strain evidence="3 4">NH11</strain>
    </source>
</reference>
<dbReference type="PROSITE" id="PS50206">
    <property type="entry name" value="RHODANESE_3"/>
    <property type="match status" value="1"/>
</dbReference>
<dbReference type="STRING" id="1891926.Fuma_04667"/>
<dbReference type="InterPro" id="IPR001763">
    <property type="entry name" value="Rhodanese-like_dom"/>
</dbReference>